<name>A0A5B7EW43_PORTR</name>
<sequence>MRGEGRKKRAKILVTRRSDICHHPIMTHMSSPPPPPQLVPSTSQLSASPSQATTESQATTRMDTCFHLLKSKIPPPCEDEKFIIFQSQLESPVSRTCAKCWGTKTMKASNNSFDISINVMCFTCSDSDTPVTPHHLVDAGKEKDLTELNCKLSLMGLSSCLVLRGCLFSWKSSLAYQLREIMLSSSPIAIK</sequence>
<dbReference type="AlphaFoldDB" id="A0A5B7EW43"/>
<evidence type="ECO:0000313" key="2">
    <source>
        <dbReference type="EMBL" id="MPC39240.1"/>
    </source>
</evidence>
<proteinExistence type="predicted"/>
<evidence type="ECO:0000256" key="1">
    <source>
        <dbReference type="SAM" id="MobiDB-lite"/>
    </source>
</evidence>
<feature type="compositionally biased region" description="Polar residues" evidence="1">
    <location>
        <begin position="47"/>
        <end position="57"/>
    </location>
</feature>
<accession>A0A5B7EW43</accession>
<keyword evidence="3" id="KW-1185">Reference proteome</keyword>
<comment type="caution">
    <text evidence="2">The sequence shown here is derived from an EMBL/GenBank/DDBJ whole genome shotgun (WGS) entry which is preliminary data.</text>
</comment>
<organism evidence="2 3">
    <name type="scientific">Portunus trituberculatus</name>
    <name type="common">Swimming crab</name>
    <name type="synonym">Neptunus trituberculatus</name>
    <dbReference type="NCBI Taxonomy" id="210409"/>
    <lineage>
        <taxon>Eukaryota</taxon>
        <taxon>Metazoa</taxon>
        <taxon>Ecdysozoa</taxon>
        <taxon>Arthropoda</taxon>
        <taxon>Crustacea</taxon>
        <taxon>Multicrustacea</taxon>
        <taxon>Malacostraca</taxon>
        <taxon>Eumalacostraca</taxon>
        <taxon>Eucarida</taxon>
        <taxon>Decapoda</taxon>
        <taxon>Pleocyemata</taxon>
        <taxon>Brachyura</taxon>
        <taxon>Eubrachyura</taxon>
        <taxon>Portunoidea</taxon>
        <taxon>Portunidae</taxon>
        <taxon>Portuninae</taxon>
        <taxon>Portunus</taxon>
    </lineage>
</organism>
<dbReference type="EMBL" id="VSRR010004304">
    <property type="protein sequence ID" value="MPC39240.1"/>
    <property type="molecule type" value="Genomic_DNA"/>
</dbReference>
<dbReference type="Proteomes" id="UP000324222">
    <property type="component" value="Unassembled WGS sequence"/>
</dbReference>
<protein>
    <submittedName>
        <fullName evidence="2">Uncharacterized protein</fullName>
    </submittedName>
</protein>
<reference evidence="2 3" key="1">
    <citation type="submission" date="2019-05" db="EMBL/GenBank/DDBJ databases">
        <title>Another draft genome of Portunus trituberculatus and its Hox gene families provides insights of decapod evolution.</title>
        <authorList>
            <person name="Jeong J.-H."/>
            <person name="Song I."/>
            <person name="Kim S."/>
            <person name="Choi T."/>
            <person name="Kim D."/>
            <person name="Ryu S."/>
            <person name="Kim W."/>
        </authorList>
    </citation>
    <scope>NUCLEOTIDE SEQUENCE [LARGE SCALE GENOMIC DNA]</scope>
    <source>
        <tissue evidence="2">Muscle</tissue>
    </source>
</reference>
<gene>
    <name evidence="2" type="ORF">E2C01_032770</name>
</gene>
<evidence type="ECO:0000313" key="3">
    <source>
        <dbReference type="Proteomes" id="UP000324222"/>
    </source>
</evidence>
<feature type="region of interest" description="Disordered" evidence="1">
    <location>
        <begin position="23"/>
        <end position="57"/>
    </location>
</feature>